<accession>A0A285VS43</accession>
<dbReference type="AlphaFoldDB" id="A0A285VS43"/>
<evidence type="ECO:0000256" key="1">
    <source>
        <dbReference type="SAM" id="MobiDB-lite"/>
    </source>
</evidence>
<dbReference type="Proteomes" id="UP000219688">
    <property type="component" value="Unassembled WGS sequence"/>
</dbReference>
<evidence type="ECO:0000313" key="2">
    <source>
        <dbReference type="EMBL" id="SOC56869.1"/>
    </source>
</evidence>
<keyword evidence="3" id="KW-1185">Reference proteome</keyword>
<reference evidence="3" key="1">
    <citation type="submission" date="2017-08" db="EMBL/GenBank/DDBJ databases">
        <authorList>
            <person name="Varghese N."/>
            <person name="Submissions S."/>
        </authorList>
    </citation>
    <scope>NUCLEOTIDE SEQUENCE [LARGE SCALE GENOMIC DNA]</scope>
    <source>
        <strain evidence="3">USBA17B2</strain>
    </source>
</reference>
<dbReference type="RefSeq" id="WP_141401492.1">
    <property type="nucleotide sequence ID" value="NZ_OBQK01000009.1"/>
</dbReference>
<organism evidence="2 3">
    <name type="scientific">Ornithinimicrobium cerasi</name>
    <dbReference type="NCBI Taxonomy" id="2248773"/>
    <lineage>
        <taxon>Bacteria</taxon>
        <taxon>Bacillati</taxon>
        <taxon>Actinomycetota</taxon>
        <taxon>Actinomycetes</taxon>
        <taxon>Micrococcales</taxon>
        <taxon>Ornithinimicrobiaceae</taxon>
        <taxon>Ornithinimicrobium</taxon>
    </lineage>
</organism>
<proteinExistence type="predicted"/>
<name>A0A285VS43_9MICO</name>
<dbReference type="EMBL" id="OBQK01000009">
    <property type="protein sequence ID" value="SOC56869.1"/>
    <property type="molecule type" value="Genomic_DNA"/>
</dbReference>
<evidence type="ECO:0000313" key="3">
    <source>
        <dbReference type="Proteomes" id="UP000219688"/>
    </source>
</evidence>
<feature type="region of interest" description="Disordered" evidence="1">
    <location>
        <begin position="1"/>
        <end position="24"/>
    </location>
</feature>
<sequence>MPDDLTDTTMPGGTWTARASSHAGEADPARAAALLEAGMEGDVHAWDDGLTIWYGTRLGDQERARFLAVGGPPPLALERALWRLGTPVRPTAHLERLRSVGDRYRRAMDGDDGSLRWVEAVLGYAPGTLGRCALLAPDGLPVRLAPLDAGLEPGWLPQGWLTHPAAADLTEVCRPPADPEPAWEQLYSAMGRSTRA</sequence>
<gene>
    <name evidence="2" type="ORF">SAMN05421879_10978</name>
</gene>
<protein>
    <submittedName>
        <fullName evidence="2">Uncharacterized protein</fullName>
    </submittedName>
</protein>